<evidence type="ECO:0000313" key="3">
    <source>
        <dbReference type="Proteomes" id="UP000738349"/>
    </source>
</evidence>
<accession>A0A9P9FB89</accession>
<keyword evidence="3" id="KW-1185">Reference proteome</keyword>
<keyword evidence="1" id="KW-0732">Signal</keyword>
<proteinExistence type="predicted"/>
<gene>
    <name evidence="2" type="ORF">EDB81DRAFT_757252</name>
</gene>
<comment type="caution">
    <text evidence="2">The sequence shown here is derived from an EMBL/GenBank/DDBJ whole genome shotgun (WGS) entry which is preliminary data.</text>
</comment>
<feature type="signal peptide" evidence="1">
    <location>
        <begin position="1"/>
        <end position="16"/>
    </location>
</feature>
<reference evidence="2" key="1">
    <citation type="journal article" date="2021" name="Nat. Commun.">
        <title>Genetic determinants of endophytism in the Arabidopsis root mycobiome.</title>
        <authorList>
            <person name="Mesny F."/>
            <person name="Miyauchi S."/>
            <person name="Thiergart T."/>
            <person name="Pickel B."/>
            <person name="Atanasova L."/>
            <person name="Karlsson M."/>
            <person name="Huettel B."/>
            <person name="Barry K.W."/>
            <person name="Haridas S."/>
            <person name="Chen C."/>
            <person name="Bauer D."/>
            <person name="Andreopoulos W."/>
            <person name="Pangilinan J."/>
            <person name="LaButti K."/>
            <person name="Riley R."/>
            <person name="Lipzen A."/>
            <person name="Clum A."/>
            <person name="Drula E."/>
            <person name="Henrissat B."/>
            <person name="Kohler A."/>
            <person name="Grigoriev I.V."/>
            <person name="Martin F.M."/>
            <person name="Hacquard S."/>
        </authorList>
    </citation>
    <scope>NUCLEOTIDE SEQUENCE</scope>
    <source>
        <strain evidence="2">MPI-CAGE-AT-0147</strain>
    </source>
</reference>
<organism evidence="2 3">
    <name type="scientific">Dactylonectria macrodidyma</name>
    <dbReference type="NCBI Taxonomy" id="307937"/>
    <lineage>
        <taxon>Eukaryota</taxon>
        <taxon>Fungi</taxon>
        <taxon>Dikarya</taxon>
        <taxon>Ascomycota</taxon>
        <taxon>Pezizomycotina</taxon>
        <taxon>Sordariomycetes</taxon>
        <taxon>Hypocreomycetidae</taxon>
        <taxon>Hypocreales</taxon>
        <taxon>Nectriaceae</taxon>
        <taxon>Dactylonectria</taxon>
    </lineage>
</organism>
<dbReference type="AlphaFoldDB" id="A0A9P9FB89"/>
<sequence length="107" mass="10936">MKLILLIAAFAATGLAGPVLPRLINQDPNATPEEIELANEHLKTGDLTPADIRVLNGPGAFGSDDACVCSNGDPAVVGSCTQDEGCEVRQFPNGSGVGVDNLCTCLA</sequence>
<dbReference type="Proteomes" id="UP000738349">
    <property type="component" value="Unassembled WGS sequence"/>
</dbReference>
<protein>
    <submittedName>
        <fullName evidence="2">Uncharacterized protein</fullName>
    </submittedName>
</protein>
<evidence type="ECO:0000313" key="2">
    <source>
        <dbReference type="EMBL" id="KAH7156823.1"/>
    </source>
</evidence>
<dbReference type="EMBL" id="JAGMUV010000005">
    <property type="protein sequence ID" value="KAH7156823.1"/>
    <property type="molecule type" value="Genomic_DNA"/>
</dbReference>
<feature type="chain" id="PRO_5040405964" evidence="1">
    <location>
        <begin position="17"/>
        <end position="107"/>
    </location>
</feature>
<name>A0A9P9FB89_9HYPO</name>
<evidence type="ECO:0000256" key="1">
    <source>
        <dbReference type="SAM" id="SignalP"/>
    </source>
</evidence>